<dbReference type="GO" id="GO:0003743">
    <property type="term" value="F:translation initiation factor activity"/>
    <property type="evidence" value="ECO:0007669"/>
    <property type="project" value="UniProtKB-UniRule"/>
</dbReference>
<dbReference type="GO" id="GO:0043022">
    <property type="term" value="F:ribosome binding"/>
    <property type="evidence" value="ECO:0007669"/>
    <property type="project" value="InterPro"/>
</dbReference>
<evidence type="ECO:0000256" key="3">
    <source>
        <dbReference type="HAMAP-Rule" id="MF_00032"/>
    </source>
</evidence>
<name>A0A8T4KQ89_9ARCH</name>
<reference evidence="4" key="1">
    <citation type="submission" date="2021-03" db="EMBL/GenBank/DDBJ databases">
        <authorList>
            <person name="Jaffe A."/>
        </authorList>
    </citation>
    <scope>NUCLEOTIDE SEQUENCE</scope>
    <source>
        <strain evidence="4">RIFCSPHIGHO2_01_FULL_AR10_44_11</strain>
    </source>
</reference>
<evidence type="ECO:0000313" key="5">
    <source>
        <dbReference type="Proteomes" id="UP000677687"/>
    </source>
</evidence>
<dbReference type="Pfam" id="PF01912">
    <property type="entry name" value="eIF-6"/>
    <property type="match status" value="1"/>
</dbReference>
<dbReference type="Gene3D" id="3.75.10.10">
    <property type="entry name" value="L-arginine/glycine Amidinotransferase, Chain A"/>
    <property type="match status" value="1"/>
</dbReference>
<dbReference type="SMART" id="SM00654">
    <property type="entry name" value="eIF6"/>
    <property type="match status" value="1"/>
</dbReference>
<reference evidence="4" key="2">
    <citation type="submission" date="2021-05" db="EMBL/GenBank/DDBJ databases">
        <title>Protein family content uncovers lineage relationships and bacterial pathway maintenance mechanisms in DPANN archaea.</title>
        <authorList>
            <person name="Castelle C.J."/>
            <person name="Meheust R."/>
            <person name="Jaffe A.L."/>
            <person name="Seitz K."/>
            <person name="Gong X."/>
            <person name="Baker B.J."/>
            <person name="Banfield J.F."/>
        </authorList>
    </citation>
    <scope>NUCLEOTIDE SEQUENCE</scope>
    <source>
        <strain evidence="4">RIFCSPHIGHO2_01_FULL_AR10_44_11</strain>
    </source>
</reference>
<dbReference type="AlphaFoldDB" id="A0A8T4KQ89"/>
<organism evidence="4 5">
    <name type="scientific">Candidatus Iainarchaeum sp</name>
    <dbReference type="NCBI Taxonomy" id="3101447"/>
    <lineage>
        <taxon>Archaea</taxon>
        <taxon>Candidatus Iainarchaeota</taxon>
        <taxon>Candidatus Iainarchaeia</taxon>
        <taxon>Candidatus Iainarchaeales</taxon>
        <taxon>Candidatus Iainarchaeaceae</taxon>
        <taxon>Candidatus Iainarchaeum</taxon>
    </lineage>
</organism>
<comment type="function">
    <text evidence="3">Binds to the 50S ribosomal subunit and prevents its association with the 30S ribosomal subunit to form the 70S initiation complex.</text>
</comment>
<comment type="similarity">
    <text evidence="3">Belongs to the eIF-6 family.</text>
</comment>
<keyword evidence="1 3" id="KW-0396">Initiation factor</keyword>
<accession>A0A8T4KQ89</accession>
<evidence type="ECO:0000313" key="4">
    <source>
        <dbReference type="EMBL" id="MBS3057183.1"/>
    </source>
</evidence>
<dbReference type="PANTHER" id="PTHR10784">
    <property type="entry name" value="TRANSLATION INITIATION FACTOR 6"/>
    <property type="match status" value="1"/>
</dbReference>
<evidence type="ECO:0000256" key="2">
    <source>
        <dbReference type="ARBA" id="ARBA00022917"/>
    </source>
</evidence>
<sequence>MNIEFCTIKGSPYIGVFGFANDEIVLIPKGTPKKEIDIIEKTLEVKAIETTIASSSLIGVFVAGNSRGFLLPEIAEDSEMRHLEGLGLKVKRIGGYTALGNLIAANDKFALISPMVDAATAREIGKFLGVEESIGRVAGTDIPGSCLAVTNKGFVVHPNIASREFKMLIERFGVKSGVASTANFGDPFIRNSILANSKAAVVGSYTSGHELMRIDEGLSGR</sequence>
<dbReference type="SUPFAM" id="SSF55909">
    <property type="entry name" value="Pentein"/>
    <property type="match status" value="1"/>
</dbReference>
<dbReference type="NCBIfam" id="TIGR00323">
    <property type="entry name" value="eIF-6"/>
    <property type="match status" value="1"/>
</dbReference>
<evidence type="ECO:0000256" key="1">
    <source>
        <dbReference type="ARBA" id="ARBA00022540"/>
    </source>
</evidence>
<keyword evidence="2 3" id="KW-0648">Protein biosynthesis</keyword>
<dbReference type="EMBL" id="JAGVWD010000013">
    <property type="protein sequence ID" value="MBS3057183.1"/>
    <property type="molecule type" value="Genomic_DNA"/>
</dbReference>
<dbReference type="HAMAP" id="MF_00032">
    <property type="entry name" value="eIF_6"/>
    <property type="match status" value="1"/>
</dbReference>
<dbReference type="InterPro" id="IPR002769">
    <property type="entry name" value="eIF6"/>
</dbReference>
<protein>
    <recommendedName>
        <fullName evidence="3">Translation initiation factor 6</fullName>
        <shortName evidence="3">aIF-6</shortName>
    </recommendedName>
</protein>
<proteinExistence type="inferred from homology"/>
<dbReference type="Proteomes" id="UP000677687">
    <property type="component" value="Unassembled WGS sequence"/>
</dbReference>
<dbReference type="GO" id="GO:0042256">
    <property type="term" value="P:cytosolic ribosome assembly"/>
    <property type="evidence" value="ECO:0007669"/>
    <property type="project" value="InterPro"/>
</dbReference>
<gene>
    <name evidence="3" type="primary">eif6</name>
    <name evidence="4" type="ORF">J4415_00985</name>
</gene>
<comment type="caution">
    <text evidence="4">The sequence shown here is derived from an EMBL/GenBank/DDBJ whole genome shotgun (WGS) entry which is preliminary data.</text>
</comment>